<dbReference type="AlphaFoldDB" id="A0A8J3UY05"/>
<feature type="region of interest" description="Disordered" evidence="1">
    <location>
        <begin position="1"/>
        <end position="34"/>
    </location>
</feature>
<evidence type="ECO:0000313" key="4">
    <source>
        <dbReference type="EMBL" id="GII53318.1"/>
    </source>
</evidence>
<feature type="compositionally biased region" description="Low complexity" evidence="1">
    <location>
        <begin position="17"/>
        <end position="34"/>
    </location>
</feature>
<proteinExistence type="predicted"/>
<sequence length="409" mass="41975">MMPQTAAPDTPAPSPEPSATAPTASSTSSSTAPTARTLWRRGRAILLVVAIIVLAAVVPVLLTPSNDNLGRSLDPQDTSPVGARALAQVLGRHGVTVQRVDSVEEAAAAGGGDTLLMITSSTFLSLDEASRLAALPGDRLLVGDVRYLNTLAGGIVVSNGAGQAPVASRSPECSLGEALSAGSAFTGGSVFAGPSGSVGCYLYGGEPTLIRSTAGGRTVTAVGDGSFMTNLRLADDGNAALALNLAGAKRRLIWLVPPAEPQAGDSGEKPLGQLIPAGLMPAVIELVIAVILVALWRGRRLGPVVAERLPVIVRAAETVEGRGRLYRARRARDRAALSLRAATLDRITPRLGLPRNATPDEIATAASERTGQDLDQVRSVLFGAVPADDAGLVALAGHLDTLERQVQDS</sequence>
<dbReference type="EMBL" id="BOOR01000008">
    <property type="protein sequence ID" value="GII53318.1"/>
    <property type="molecule type" value="Genomic_DNA"/>
</dbReference>
<gene>
    <name evidence="4" type="ORF">Pth03_17070</name>
</gene>
<dbReference type="RefSeq" id="WP_239118854.1">
    <property type="nucleotide sequence ID" value="NZ_BOOR01000008.1"/>
</dbReference>
<accession>A0A8J3UY05</accession>
<feature type="domain" description="DUF4350" evidence="3">
    <location>
        <begin position="75"/>
        <end position="245"/>
    </location>
</feature>
<dbReference type="Proteomes" id="UP000605992">
    <property type="component" value="Unassembled WGS sequence"/>
</dbReference>
<dbReference type="InterPro" id="IPR025646">
    <property type="entry name" value="DUF4350"/>
</dbReference>
<evidence type="ECO:0000256" key="1">
    <source>
        <dbReference type="SAM" id="MobiDB-lite"/>
    </source>
</evidence>
<reference evidence="4" key="1">
    <citation type="submission" date="2021-01" db="EMBL/GenBank/DDBJ databases">
        <title>Whole genome shotgun sequence of Planotetraspora thailandica NBRC 104271.</title>
        <authorList>
            <person name="Komaki H."/>
            <person name="Tamura T."/>
        </authorList>
    </citation>
    <scope>NUCLEOTIDE SEQUENCE</scope>
    <source>
        <strain evidence="4">NBRC 104271</strain>
    </source>
</reference>
<name>A0A8J3UY05_9ACTN</name>
<keyword evidence="2" id="KW-1133">Transmembrane helix</keyword>
<keyword evidence="2" id="KW-0472">Membrane</keyword>
<organism evidence="4 5">
    <name type="scientific">Planotetraspora thailandica</name>
    <dbReference type="NCBI Taxonomy" id="487172"/>
    <lineage>
        <taxon>Bacteria</taxon>
        <taxon>Bacillati</taxon>
        <taxon>Actinomycetota</taxon>
        <taxon>Actinomycetes</taxon>
        <taxon>Streptosporangiales</taxon>
        <taxon>Streptosporangiaceae</taxon>
        <taxon>Planotetraspora</taxon>
    </lineage>
</organism>
<evidence type="ECO:0000259" key="3">
    <source>
        <dbReference type="Pfam" id="PF14258"/>
    </source>
</evidence>
<evidence type="ECO:0000256" key="2">
    <source>
        <dbReference type="SAM" id="Phobius"/>
    </source>
</evidence>
<dbReference type="Pfam" id="PF14258">
    <property type="entry name" value="DUF4350"/>
    <property type="match status" value="1"/>
</dbReference>
<keyword evidence="2" id="KW-0812">Transmembrane</keyword>
<feature type="transmembrane region" description="Helical" evidence="2">
    <location>
        <begin position="274"/>
        <end position="296"/>
    </location>
</feature>
<protein>
    <recommendedName>
        <fullName evidence="3">DUF4350 domain-containing protein</fullName>
    </recommendedName>
</protein>
<comment type="caution">
    <text evidence="4">The sequence shown here is derived from an EMBL/GenBank/DDBJ whole genome shotgun (WGS) entry which is preliminary data.</text>
</comment>
<evidence type="ECO:0000313" key="5">
    <source>
        <dbReference type="Proteomes" id="UP000605992"/>
    </source>
</evidence>
<feature type="transmembrane region" description="Helical" evidence="2">
    <location>
        <begin position="44"/>
        <end position="62"/>
    </location>
</feature>
<keyword evidence="5" id="KW-1185">Reference proteome</keyword>